<evidence type="ECO:0000313" key="3">
    <source>
        <dbReference type="Proteomes" id="UP000193978"/>
    </source>
</evidence>
<dbReference type="InterPro" id="IPR052991">
    <property type="entry name" value="Non-func_TypeII_TA_Antitoxin"/>
</dbReference>
<dbReference type="EMBL" id="CP019948">
    <property type="protein sequence ID" value="ARN81562.1"/>
    <property type="molecule type" value="Genomic_DNA"/>
</dbReference>
<dbReference type="PANTHER" id="PTHR40688">
    <property type="match status" value="1"/>
</dbReference>
<dbReference type="SUPFAM" id="SSF47598">
    <property type="entry name" value="Ribbon-helix-helix"/>
    <property type="match status" value="1"/>
</dbReference>
<reference evidence="2 3" key="1">
    <citation type="submission" date="2017-02" db="EMBL/GenBank/DDBJ databases">
        <authorList>
            <person name="Peterson S.W."/>
        </authorList>
    </citation>
    <scope>NUCLEOTIDE SEQUENCE [LARGE SCALE GENOMIC DNA]</scope>
    <source>
        <strain evidence="2 3">S285</strain>
    </source>
</reference>
<dbReference type="KEGG" id="mbry:B1812_11330"/>
<keyword evidence="3" id="KW-1185">Reference proteome</keyword>
<dbReference type="AlphaFoldDB" id="A0A1W6MVF2"/>
<dbReference type="CDD" id="cd22233">
    <property type="entry name" value="RHH_CopAso-like"/>
    <property type="match status" value="1"/>
</dbReference>
<evidence type="ECO:0000259" key="1">
    <source>
        <dbReference type="Pfam" id="PF01402"/>
    </source>
</evidence>
<dbReference type="InterPro" id="IPR010985">
    <property type="entry name" value="Ribbon_hlx_hlx"/>
</dbReference>
<dbReference type="Proteomes" id="UP000193978">
    <property type="component" value="Chromosome"/>
</dbReference>
<gene>
    <name evidence="2" type="ORF">B1812_11330</name>
</gene>
<dbReference type="PANTHER" id="PTHR40688:SF2">
    <property type="entry name" value="RIBBON-HELIX-HELIX PROTEIN COPG DOMAIN-CONTAINING PROTEIN"/>
    <property type="match status" value="1"/>
</dbReference>
<name>A0A1W6MVF2_9HYPH</name>
<organism evidence="2 3">
    <name type="scientific">Methylocystis bryophila</name>
    <dbReference type="NCBI Taxonomy" id="655015"/>
    <lineage>
        <taxon>Bacteria</taxon>
        <taxon>Pseudomonadati</taxon>
        <taxon>Pseudomonadota</taxon>
        <taxon>Alphaproteobacteria</taxon>
        <taxon>Hyphomicrobiales</taxon>
        <taxon>Methylocystaceae</taxon>
        <taxon>Methylocystis</taxon>
    </lineage>
</organism>
<accession>A0A1W6MVF2</accession>
<evidence type="ECO:0000313" key="2">
    <source>
        <dbReference type="EMBL" id="ARN81562.1"/>
    </source>
</evidence>
<dbReference type="STRING" id="655015.B1812_11330"/>
<protein>
    <submittedName>
        <fullName evidence="2">CopG family transcriptional regulator</fullName>
    </submittedName>
</protein>
<dbReference type="OrthoDB" id="9812023at2"/>
<proteinExistence type="predicted"/>
<dbReference type="Pfam" id="PF01402">
    <property type="entry name" value="RHH_1"/>
    <property type="match status" value="1"/>
</dbReference>
<dbReference type="RefSeq" id="WP_085771678.1">
    <property type="nucleotide sequence ID" value="NZ_AP027149.1"/>
</dbReference>
<sequence length="79" mass="8699">MSAAFTVRIDEAMLGALDQLAEKTERPRNWLVAKAIEDYLAVNAWQVGKIEAGITAADGGDFASDEELARVRMKFAVRE</sequence>
<feature type="domain" description="Ribbon-helix-helix protein CopG" evidence="1">
    <location>
        <begin position="5"/>
        <end position="41"/>
    </location>
</feature>
<dbReference type="InterPro" id="IPR002145">
    <property type="entry name" value="CopG"/>
</dbReference>
<dbReference type="GO" id="GO:0006355">
    <property type="term" value="P:regulation of DNA-templated transcription"/>
    <property type="evidence" value="ECO:0007669"/>
    <property type="project" value="InterPro"/>
</dbReference>